<feature type="compositionally biased region" description="Basic and acidic residues" evidence="4">
    <location>
        <begin position="294"/>
        <end position="305"/>
    </location>
</feature>
<dbReference type="InterPro" id="IPR036322">
    <property type="entry name" value="WD40_repeat_dom_sf"/>
</dbReference>
<dbReference type="GO" id="GO:0005634">
    <property type="term" value="C:nucleus"/>
    <property type="evidence" value="ECO:0007669"/>
    <property type="project" value="UniProtKB-SubCell"/>
</dbReference>
<keyword evidence="6" id="KW-1185">Reference proteome</keyword>
<name>A0A2I2FMG8_ASPCN</name>
<dbReference type="RefSeq" id="XP_024675826.1">
    <property type="nucleotide sequence ID" value="XM_024818981.1"/>
</dbReference>
<evidence type="ECO:0000256" key="4">
    <source>
        <dbReference type="SAM" id="MobiDB-lite"/>
    </source>
</evidence>
<dbReference type="GO" id="GO:0006383">
    <property type="term" value="P:transcription by RNA polymerase III"/>
    <property type="evidence" value="ECO:0007669"/>
    <property type="project" value="TreeGrafter"/>
</dbReference>
<dbReference type="SUPFAM" id="SSF50978">
    <property type="entry name" value="WD40 repeat-like"/>
    <property type="match status" value="1"/>
</dbReference>
<protein>
    <recommendedName>
        <fullName evidence="7">Transcription factor TFIIIC complex subunit Tfc6</fullName>
    </recommendedName>
</protein>
<evidence type="ECO:0000313" key="5">
    <source>
        <dbReference type="EMBL" id="PLB41814.1"/>
    </source>
</evidence>
<dbReference type="InterPro" id="IPR052416">
    <property type="entry name" value="GTF3C_component"/>
</dbReference>
<dbReference type="Proteomes" id="UP000234585">
    <property type="component" value="Unassembled WGS sequence"/>
</dbReference>
<dbReference type="PANTHER" id="PTHR15052:SF2">
    <property type="entry name" value="GENERAL TRANSCRIPTION FACTOR 3C POLYPEPTIDE 2"/>
    <property type="match status" value="1"/>
</dbReference>
<dbReference type="PANTHER" id="PTHR15052">
    <property type="entry name" value="RNA POLYMERASE III TRANSCRIPTION INITIATION FACTOR COMPLEX SUBUNIT"/>
    <property type="match status" value="1"/>
</dbReference>
<evidence type="ECO:0000313" key="6">
    <source>
        <dbReference type="Proteomes" id="UP000234585"/>
    </source>
</evidence>
<dbReference type="Gene3D" id="2.130.10.10">
    <property type="entry name" value="YVTN repeat-like/Quinoprotein amine dehydrogenase"/>
    <property type="match status" value="1"/>
</dbReference>
<evidence type="ECO:0000256" key="1">
    <source>
        <dbReference type="ARBA" id="ARBA00004123"/>
    </source>
</evidence>
<dbReference type="AlphaFoldDB" id="A0A2I2FMG8"/>
<keyword evidence="3" id="KW-0539">Nucleus</keyword>
<dbReference type="STRING" id="41067.A0A2I2FMG8"/>
<dbReference type="InterPro" id="IPR015943">
    <property type="entry name" value="WD40/YVTN_repeat-like_dom_sf"/>
</dbReference>
<reference evidence="5 6" key="1">
    <citation type="submission" date="2017-12" db="EMBL/GenBank/DDBJ databases">
        <authorList>
            <consortium name="DOE Joint Genome Institute"/>
            <person name="Haridas S."/>
            <person name="Kjaerbolling I."/>
            <person name="Vesth T.C."/>
            <person name="Frisvad J.C."/>
            <person name="Nybo J.L."/>
            <person name="Theobald S."/>
            <person name="Kuo A."/>
            <person name="Bowyer P."/>
            <person name="Matsuda Y."/>
            <person name="Mondo S."/>
            <person name="Lyhne E.K."/>
            <person name="Kogle M.E."/>
            <person name="Clum A."/>
            <person name="Lipzen A."/>
            <person name="Salamov A."/>
            <person name="Ngan C.Y."/>
            <person name="Daum C."/>
            <person name="Chiniquy J."/>
            <person name="Barry K."/>
            <person name="LaButti K."/>
            <person name="Simmons B.A."/>
            <person name="Magnuson J.K."/>
            <person name="Mortensen U.H."/>
            <person name="Larsen T.O."/>
            <person name="Grigoriev I.V."/>
            <person name="Baker S.E."/>
            <person name="Andersen M.R."/>
            <person name="Nordberg H.P."/>
            <person name="Cantor M.N."/>
            <person name="Hua S.X."/>
        </authorList>
    </citation>
    <scope>NUCLEOTIDE SEQUENCE [LARGE SCALE GENOMIC DNA]</scope>
    <source>
        <strain evidence="5 6">CBS 102.13</strain>
    </source>
</reference>
<accession>A0A2I2FMG8</accession>
<organism evidence="5 6">
    <name type="scientific">Aspergillus candidus</name>
    <dbReference type="NCBI Taxonomy" id="41067"/>
    <lineage>
        <taxon>Eukaryota</taxon>
        <taxon>Fungi</taxon>
        <taxon>Dikarya</taxon>
        <taxon>Ascomycota</taxon>
        <taxon>Pezizomycotina</taxon>
        <taxon>Eurotiomycetes</taxon>
        <taxon>Eurotiomycetidae</taxon>
        <taxon>Eurotiales</taxon>
        <taxon>Aspergillaceae</taxon>
        <taxon>Aspergillus</taxon>
        <taxon>Aspergillus subgen. Circumdati</taxon>
    </lineage>
</organism>
<sequence>MSRARRSTRRSGATAKYTDDPFELAGITVSDEEQGGKGKKPDSTRQKGKGKAAAVVPEHSSGEEFEAENDVDAEDDEEEEGDYVDEDTGSANEDHDDEDVAFSEEGEPAVKVQKGTLKSQPRLLKQRRPDGTLVQKPDDLHTRGTWNPLEHVGKAVHLRVTFGSDRKDLLSIVYVRDRWAGGIDSTLPSRATLNGAASQPDYAYGSTCGAEPDAVRKEKTRGWDWYYSADVGARFRKRQRLESVTEDEARQGYIPQVKDKKHTVLMGPADEQTVFELAQHDVVDFGEAWEEEIGLKDSSTREKKQGSKSSSAAEPKQPRRKKRQGWMINFGQKVQCMAWAPNQAGLTQYLAVVVPISKEQKDRYPDPMKDQAAASFRPSPPYPCALQLWAFKAERSESLTKTLDMKFKPRLRLALCTDWGDLRRIAWCPMAREVRDEDDEEPLKNVGLLAGVWSDGSVRVIDVKLGRDPSKTEFYKARAPVFEAKPPSTVCTCVTWLSPSDIAVGCANGFVAIWSIAPTANSPQNPLPYFYQPIHSTYVLNVASAYPTSPHLLSTTSMDGETRLSSIIDYQTDMVATHRMRAGSSHLTYSPLLHSFISSDENDFARLLAIRRFYTTSAVARLPSTVSALAPSSTWHPSLLFGCTSGSVVATNPLRRLLHSKEKQWQQTWFTHEWANATEADSSGVSRFYDGYRAESVSLLRNMIGDRKMVNGVMVITIFDEETHVTAVSWNPNQTCAGWASAALGCGLVRVEDLAI</sequence>
<proteinExistence type="predicted"/>
<feature type="compositionally biased region" description="Basic and acidic residues" evidence="4">
    <location>
        <begin position="34"/>
        <end position="45"/>
    </location>
</feature>
<evidence type="ECO:0008006" key="7">
    <source>
        <dbReference type="Google" id="ProtNLM"/>
    </source>
</evidence>
<evidence type="ECO:0000256" key="2">
    <source>
        <dbReference type="ARBA" id="ARBA00023163"/>
    </source>
</evidence>
<dbReference type="EMBL" id="KZ559119">
    <property type="protein sequence ID" value="PLB41814.1"/>
    <property type="molecule type" value="Genomic_DNA"/>
</dbReference>
<evidence type="ECO:0000256" key="3">
    <source>
        <dbReference type="ARBA" id="ARBA00023242"/>
    </source>
</evidence>
<comment type="subcellular location">
    <subcellularLocation>
        <location evidence="1">Nucleus</location>
    </subcellularLocation>
</comment>
<dbReference type="GeneID" id="36526141"/>
<keyword evidence="2" id="KW-0804">Transcription</keyword>
<gene>
    <name evidence="5" type="ORF">BDW47DRAFT_41798</name>
</gene>
<feature type="compositionally biased region" description="Acidic residues" evidence="4">
    <location>
        <begin position="63"/>
        <end position="107"/>
    </location>
</feature>
<dbReference type="OrthoDB" id="4703at2759"/>
<dbReference type="GO" id="GO:0000127">
    <property type="term" value="C:transcription factor TFIIIC complex"/>
    <property type="evidence" value="ECO:0007669"/>
    <property type="project" value="TreeGrafter"/>
</dbReference>
<feature type="region of interest" description="Disordered" evidence="4">
    <location>
        <begin position="294"/>
        <end position="324"/>
    </location>
</feature>
<feature type="region of interest" description="Disordered" evidence="4">
    <location>
        <begin position="1"/>
        <end position="123"/>
    </location>
</feature>